<evidence type="ECO:0000313" key="3">
    <source>
        <dbReference type="Proteomes" id="UP000070467"/>
    </source>
</evidence>
<gene>
    <name evidence="2" type="ORF">HMPREF1871_00878</name>
</gene>
<dbReference type="InterPro" id="IPR029039">
    <property type="entry name" value="Flavoprotein-like_sf"/>
</dbReference>
<organism evidence="2 3">
    <name type="scientific">Gemelliphila asaccharolytica</name>
    <dbReference type="NCBI Taxonomy" id="502393"/>
    <lineage>
        <taxon>Bacteria</taxon>
        <taxon>Bacillati</taxon>
        <taxon>Bacillota</taxon>
        <taxon>Bacilli</taxon>
        <taxon>Bacillales</taxon>
        <taxon>Gemellaceae</taxon>
        <taxon>Gemelliphila</taxon>
    </lineage>
</organism>
<reference evidence="2 3" key="1">
    <citation type="submission" date="2016-01" db="EMBL/GenBank/DDBJ databases">
        <authorList>
            <person name="Mitreva M."/>
            <person name="Pepin K.H."/>
            <person name="Mihindukulasuriya K.A."/>
            <person name="Fulton R."/>
            <person name="Fronick C."/>
            <person name="O'Laughlin M."/>
            <person name="Miner T."/>
            <person name="Herter B."/>
            <person name="Rosa B.A."/>
            <person name="Cordes M."/>
            <person name="Tomlinson C."/>
            <person name="Wollam A."/>
            <person name="Palsikar V.B."/>
            <person name="Mardis E.R."/>
            <person name="Wilson R.K."/>
        </authorList>
    </citation>
    <scope>NUCLEOTIDE SEQUENCE [LARGE SCALE GENOMIC DNA]</scope>
    <source>
        <strain evidence="2 3">KA00071</strain>
    </source>
</reference>
<protein>
    <submittedName>
        <fullName evidence="2">Flavodoxin family protein</fullName>
    </submittedName>
</protein>
<dbReference type="SUPFAM" id="SSF52218">
    <property type="entry name" value="Flavoproteins"/>
    <property type="match status" value="1"/>
</dbReference>
<dbReference type="InterPro" id="IPR052200">
    <property type="entry name" value="Protoporphyrinogen_IX_DH"/>
</dbReference>
<accession>A0ABR5TLB7</accession>
<dbReference type="InterPro" id="IPR008254">
    <property type="entry name" value="Flavodoxin/NO_synth"/>
</dbReference>
<dbReference type="Gene3D" id="3.40.50.360">
    <property type="match status" value="1"/>
</dbReference>
<dbReference type="Pfam" id="PF12641">
    <property type="entry name" value="Flavodoxin_3"/>
    <property type="match status" value="1"/>
</dbReference>
<dbReference type="Proteomes" id="UP000070467">
    <property type="component" value="Unassembled WGS sequence"/>
</dbReference>
<comment type="caution">
    <text evidence="2">The sequence shown here is derived from an EMBL/GenBank/DDBJ whole genome shotgun (WGS) entry which is preliminary data.</text>
</comment>
<evidence type="ECO:0000259" key="1">
    <source>
        <dbReference type="Pfam" id="PF12641"/>
    </source>
</evidence>
<name>A0ABR5TLB7_9BACL</name>
<keyword evidence="3" id="KW-1185">Reference proteome</keyword>
<dbReference type="RefSeq" id="WP_066130405.1">
    <property type="nucleotide sequence ID" value="NZ_KQ959896.1"/>
</dbReference>
<proteinExistence type="predicted"/>
<feature type="domain" description="Flavodoxin-like" evidence="1">
    <location>
        <begin position="5"/>
        <end position="170"/>
    </location>
</feature>
<dbReference type="PANTHER" id="PTHR38030">
    <property type="entry name" value="PROTOPORPHYRINOGEN IX DEHYDROGENASE [MENAQUINONE]"/>
    <property type="match status" value="1"/>
</dbReference>
<sequence length="174" mass="20349">MKILLAYSSKTKNTKKVALEIYNTINEDNNVTLFDIKKGKILKDTYDLYILGCWVDKATANKNMVRFIENNKIENKKTILFMTCGVPKEHEHAKESIDNFKKLIEENSNEVLSTFICQGKIDPKIILVFKFLTWRNPDFIHKVDDELLKMVEDSKTHPDSQDLHDAREWIKTLL</sequence>
<dbReference type="PANTHER" id="PTHR38030:SF2">
    <property type="entry name" value="PROTOPORPHYRINOGEN IX DEHYDROGENASE [QUINONE]"/>
    <property type="match status" value="1"/>
</dbReference>
<evidence type="ECO:0000313" key="2">
    <source>
        <dbReference type="EMBL" id="KXB57323.1"/>
    </source>
</evidence>
<dbReference type="EMBL" id="LSDB01000048">
    <property type="protein sequence ID" value="KXB57323.1"/>
    <property type="molecule type" value="Genomic_DNA"/>
</dbReference>